<dbReference type="SUPFAM" id="SSF56112">
    <property type="entry name" value="Protein kinase-like (PK-like)"/>
    <property type="match status" value="1"/>
</dbReference>
<dbReference type="AlphaFoldDB" id="A0A9X1V0Y7"/>
<dbReference type="EMBL" id="JAKVTV010000001">
    <property type="protein sequence ID" value="MCH4821855.1"/>
    <property type="molecule type" value="Genomic_DNA"/>
</dbReference>
<dbReference type="InterPro" id="IPR000719">
    <property type="entry name" value="Prot_kinase_dom"/>
</dbReference>
<evidence type="ECO:0000259" key="3">
    <source>
        <dbReference type="PROSITE" id="PS50011"/>
    </source>
</evidence>
<evidence type="ECO:0000256" key="2">
    <source>
        <dbReference type="PIRNR" id="PIRNR006221"/>
    </source>
</evidence>
<reference evidence="4" key="1">
    <citation type="submission" date="2022-03" db="EMBL/GenBank/DDBJ databases">
        <title>Gramella crocea sp. nov., isolated from activated sludge of a seafood processing plant.</title>
        <authorList>
            <person name="Zhang X."/>
        </authorList>
    </citation>
    <scope>NUCLEOTIDE SEQUENCE</scope>
    <source>
        <strain evidence="4">YJ019</strain>
    </source>
</reference>
<dbReference type="Gene3D" id="3.30.200.20">
    <property type="entry name" value="Phosphorylase Kinase, domain 1"/>
    <property type="match status" value="1"/>
</dbReference>
<evidence type="ECO:0000256" key="1">
    <source>
        <dbReference type="ARBA" id="ARBA00009460"/>
    </source>
</evidence>
<dbReference type="Gene3D" id="3.90.1200.10">
    <property type="match status" value="1"/>
</dbReference>
<keyword evidence="5" id="KW-1185">Reference proteome</keyword>
<organism evidence="4 5">
    <name type="scientific">Christiangramia lutea</name>
    <dbReference type="NCBI Taxonomy" id="1607951"/>
    <lineage>
        <taxon>Bacteria</taxon>
        <taxon>Pseudomonadati</taxon>
        <taxon>Bacteroidota</taxon>
        <taxon>Flavobacteriia</taxon>
        <taxon>Flavobacteriales</taxon>
        <taxon>Flavobacteriaceae</taxon>
        <taxon>Christiangramia</taxon>
    </lineage>
</organism>
<evidence type="ECO:0000313" key="5">
    <source>
        <dbReference type="Proteomes" id="UP001139226"/>
    </source>
</evidence>
<dbReference type="PIRSF" id="PIRSF006221">
    <property type="entry name" value="Ketosamine-3-kinase"/>
    <property type="match status" value="1"/>
</dbReference>
<sequence>MIESNLSNVLHRIAEEFEIELSNASTLTGGDINEVFLLEGKAGKFVVKLNDAEQYPGMFEAEKSGLEELRAPGVIDVPSPMKTGQVDSYSYLILEHKPSAPKRPDFWEIFGEQLAHLHKQRAGSFGFETNNYIGSLPQYNDHRDSASRFYLEMRLEPQIRMAEEKGFQLNVSNTFYENCQQMIPDEPPALIHGDLWNGNFLVNSDGRPCLIDPAVAYAPREMDLGMMKLFGGFHEDLFKIYDQTFPLEAGWKDRVDLWQLYYLLVHLNIFGAGYRSKVLSIINKYG</sequence>
<proteinExistence type="inferred from homology"/>
<evidence type="ECO:0000313" key="4">
    <source>
        <dbReference type="EMBL" id="MCH4821855.1"/>
    </source>
</evidence>
<dbReference type="InterPro" id="IPR011009">
    <property type="entry name" value="Kinase-like_dom_sf"/>
</dbReference>
<dbReference type="InterPro" id="IPR016477">
    <property type="entry name" value="Fructo-/Ketosamine-3-kinase"/>
</dbReference>
<dbReference type="RefSeq" id="WP_240711982.1">
    <property type="nucleotide sequence ID" value="NZ_JAKVTV010000001.1"/>
</dbReference>
<name>A0A9X1V0Y7_9FLAO</name>
<protein>
    <submittedName>
        <fullName evidence="4">Fructosamine kinase family protein</fullName>
    </submittedName>
</protein>
<accession>A0A9X1V0Y7</accession>
<dbReference type="PANTHER" id="PTHR12149">
    <property type="entry name" value="FRUCTOSAMINE 3 KINASE-RELATED PROTEIN"/>
    <property type="match status" value="1"/>
</dbReference>
<keyword evidence="2 4" id="KW-0418">Kinase</keyword>
<dbReference type="Proteomes" id="UP001139226">
    <property type="component" value="Unassembled WGS sequence"/>
</dbReference>
<dbReference type="GO" id="GO:0004672">
    <property type="term" value="F:protein kinase activity"/>
    <property type="evidence" value="ECO:0007669"/>
    <property type="project" value="InterPro"/>
</dbReference>
<keyword evidence="2" id="KW-0808">Transferase</keyword>
<dbReference type="PROSITE" id="PS50011">
    <property type="entry name" value="PROTEIN_KINASE_DOM"/>
    <property type="match status" value="1"/>
</dbReference>
<comment type="similarity">
    <text evidence="1 2">Belongs to the fructosamine kinase family.</text>
</comment>
<comment type="caution">
    <text evidence="4">The sequence shown here is derived from an EMBL/GenBank/DDBJ whole genome shotgun (WGS) entry which is preliminary data.</text>
</comment>
<dbReference type="GO" id="GO:0005524">
    <property type="term" value="F:ATP binding"/>
    <property type="evidence" value="ECO:0007669"/>
    <property type="project" value="InterPro"/>
</dbReference>
<dbReference type="PANTHER" id="PTHR12149:SF8">
    <property type="entry name" value="PROTEIN-RIBULOSAMINE 3-KINASE"/>
    <property type="match status" value="1"/>
</dbReference>
<gene>
    <name evidence="4" type="ORF">ML462_01605</name>
</gene>
<dbReference type="Pfam" id="PF03881">
    <property type="entry name" value="Fructosamin_kin"/>
    <property type="match status" value="1"/>
</dbReference>
<feature type="domain" description="Protein kinase" evidence="3">
    <location>
        <begin position="21"/>
        <end position="286"/>
    </location>
</feature>